<evidence type="ECO:0000259" key="1">
    <source>
        <dbReference type="Pfam" id="PF07993"/>
    </source>
</evidence>
<name>F9FZV2_FUSOF</name>
<dbReference type="OrthoDB" id="10262413at2759"/>
<reference evidence="2" key="1">
    <citation type="journal article" date="2012" name="Mol. Plant Microbe Interact.">
        <title>A highly conserved effector in Fusarium oxysporum is required for full virulence on Arabidopsis.</title>
        <authorList>
            <person name="Thatcher L.F."/>
            <person name="Gardiner D.M."/>
            <person name="Kazan K."/>
            <person name="Manners J."/>
        </authorList>
    </citation>
    <scope>NUCLEOTIDE SEQUENCE [LARGE SCALE GENOMIC DNA]</scope>
    <source>
        <strain evidence="2">Fo5176</strain>
    </source>
</reference>
<dbReference type="Pfam" id="PF07993">
    <property type="entry name" value="NAD_binding_4"/>
    <property type="match status" value="1"/>
</dbReference>
<dbReference type="PANTHER" id="PTHR48079">
    <property type="entry name" value="PROTEIN YEEZ"/>
    <property type="match status" value="1"/>
</dbReference>
<dbReference type="InterPro" id="IPR013120">
    <property type="entry name" value="FAR_NAD-bd"/>
</dbReference>
<sequence>HQLWYLFITSFSNIAIAHTMPHNILLTGASGYLGGDLLAELASTDLSEYGRLFALIRSSEQADAVKQLGAEPLTLDVYNEDAVREAVLSHEITVVFFLINAVSSASQKLFIKALGELKKKTGSDVHFLHTTGAKMFSSHSGAPTDRKLSDNDPELFAVQKAQRAPLMRFQEVWQALDTNNTIIELSEASQVKSYIFAPCIVYGKGRGFGNPISIQTVAIVQAAKALRRVYRTDAGDPIWPVSHIADNTNLYVQILRTILIGQNPGHGKLGYYLASSGSVPWNDIYNAFGKALAQRGVIDDATVQDADDEILQKMADALNCPKDFVAPQLGGTCAFVAEHGRKIGWKPTREAEDILVAAGEEVDRILQHLKA</sequence>
<organism evidence="2">
    <name type="scientific">Fusarium oxysporum (strain Fo5176)</name>
    <name type="common">Fusarium vascular wilt</name>
    <dbReference type="NCBI Taxonomy" id="660025"/>
    <lineage>
        <taxon>Eukaryota</taxon>
        <taxon>Fungi</taxon>
        <taxon>Dikarya</taxon>
        <taxon>Ascomycota</taxon>
        <taxon>Pezizomycotina</taxon>
        <taxon>Sordariomycetes</taxon>
        <taxon>Hypocreomycetidae</taxon>
        <taxon>Hypocreales</taxon>
        <taxon>Nectriaceae</taxon>
        <taxon>Fusarium</taxon>
        <taxon>Fusarium oxysporum species complex</taxon>
    </lineage>
</organism>
<gene>
    <name evidence="2" type="ORF">FOXB_11934</name>
</gene>
<dbReference type="PANTHER" id="PTHR48079:SF6">
    <property type="entry name" value="NAD(P)-BINDING DOMAIN-CONTAINING PROTEIN-RELATED"/>
    <property type="match status" value="1"/>
</dbReference>
<dbReference type="InterPro" id="IPR051783">
    <property type="entry name" value="NAD(P)-dependent_oxidoreduct"/>
</dbReference>
<feature type="non-terminal residue" evidence="2">
    <location>
        <position position="1"/>
    </location>
</feature>
<dbReference type="SUPFAM" id="SSF51735">
    <property type="entry name" value="NAD(P)-binding Rossmann-fold domains"/>
    <property type="match status" value="1"/>
</dbReference>
<dbReference type="GO" id="GO:0004029">
    <property type="term" value="F:aldehyde dehydrogenase (NAD+) activity"/>
    <property type="evidence" value="ECO:0007669"/>
    <property type="project" value="TreeGrafter"/>
</dbReference>
<dbReference type="EMBL" id="AFQF01002965">
    <property type="protein sequence ID" value="EGU77544.1"/>
    <property type="molecule type" value="Genomic_DNA"/>
</dbReference>
<protein>
    <recommendedName>
        <fullName evidence="1">Thioester reductase (TE) domain-containing protein</fullName>
    </recommendedName>
</protein>
<accession>F9FZV2</accession>
<dbReference type="InterPro" id="IPR036291">
    <property type="entry name" value="NAD(P)-bd_dom_sf"/>
</dbReference>
<comment type="caution">
    <text evidence="2">The sequence shown here is derived from an EMBL/GenBank/DDBJ whole genome shotgun (WGS) entry which is preliminary data.</text>
</comment>
<proteinExistence type="predicted"/>
<dbReference type="AlphaFoldDB" id="F9FZV2"/>
<dbReference type="STRING" id="660025.F9FZV2"/>
<evidence type="ECO:0000313" key="2">
    <source>
        <dbReference type="EMBL" id="EGU77544.1"/>
    </source>
</evidence>
<dbReference type="GO" id="GO:0005737">
    <property type="term" value="C:cytoplasm"/>
    <property type="evidence" value="ECO:0007669"/>
    <property type="project" value="TreeGrafter"/>
</dbReference>
<feature type="domain" description="Thioester reductase (TE)" evidence="1">
    <location>
        <begin position="26"/>
        <end position="81"/>
    </location>
</feature>
<dbReference type="Gene3D" id="3.40.50.720">
    <property type="entry name" value="NAD(P)-binding Rossmann-like Domain"/>
    <property type="match status" value="1"/>
</dbReference>